<gene>
    <name evidence="4" type="ORF">DWU89_05470</name>
    <name evidence="3" type="ORF">H8784_05350</name>
</gene>
<feature type="chain" id="PRO_5017783099" evidence="1">
    <location>
        <begin position="25"/>
        <end position="145"/>
    </location>
</feature>
<feature type="domain" description="Lipocalin-like" evidence="2">
    <location>
        <begin position="37"/>
        <end position="118"/>
    </location>
</feature>
<evidence type="ECO:0000313" key="5">
    <source>
        <dbReference type="Proteomes" id="UP000256321"/>
    </source>
</evidence>
<reference evidence="4 5" key="1">
    <citation type="submission" date="2018-07" db="EMBL/GenBank/DDBJ databases">
        <title>Parabacteroides acidifaciens nov. sp., isolated from human feces.</title>
        <authorList>
            <person name="Wang Y.J."/>
        </authorList>
    </citation>
    <scope>NUCLEOTIDE SEQUENCE [LARGE SCALE GENOMIC DNA]</scope>
    <source>
        <strain evidence="4 5">426-9</strain>
    </source>
</reference>
<keyword evidence="1" id="KW-0732">Signal</keyword>
<evidence type="ECO:0000313" key="3">
    <source>
        <dbReference type="EMBL" id="MBC8601146.1"/>
    </source>
</evidence>
<dbReference type="EMBL" id="QREV01000008">
    <property type="protein sequence ID" value="RDU50208.1"/>
    <property type="molecule type" value="Genomic_DNA"/>
</dbReference>
<evidence type="ECO:0000259" key="2">
    <source>
        <dbReference type="Pfam" id="PF13648"/>
    </source>
</evidence>
<keyword evidence="6" id="KW-1185">Reference proteome</keyword>
<protein>
    <submittedName>
        <fullName evidence="3">Lipocalin family protein</fullName>
    </submittedName>
</protein>
<dbReference type="PROSITE" id="PS51257">
    <property type="entry name" value="PROKAR_LIPOPROTEIN"/>
    <property type="match status" value="1"/>
</dbReference>
<dbReference type="InterPro" id="IPR024311">
    <property type="entry name" value="Lipocalin-like"/>
</dbReference>
<dbReference type="RefSeq" id="WP_115498630.1">
    <property type="nucleotide sequence ID" value="NZ_JACRTI010000008.1"/>
</dbReference>
<dbReference type="Proteomes" id="UP000629596">
    <property type="component" value="Unassembled WGS sequence"/>
</dbReference>
<accession>A0A3D8HH01</accession>
<feature type="signal peptide" evidence="1">
    <location>
        <begin position="1"/>
        <end position="24"/>
    </location>
</feature>
<name>A0A3D8HH01_9BACT</name>
<organism evidence="4 5">
    <name type="scientific">Parabacteroides acidifaciens</name>
    <dbReference type="NCBI Taxonomy" id="2290935"/>
    <lineage>
        <taxon>Bacteria</taxon>
        <taxon>Pseudomonadati</taxon>
        <taxon>Bacteroidota</taxon>
        <taxon>Bacteroidia</taxon>
        <taxon>Bacteroidales</taxon>
        <taxon>Tannerellaceae</taxon>
        <taxon>Parabacteroides</taxon>
    </lineage>
</organism>
<proteinExistence type="predicted"/>
<comment type="caution">
    <text evidence="4">The sequence shown here is derived from an EMBL/GenBank/DDBJ whole genome shotgun (WGS) entry which is preliminary data.</text>
</comment>
<dbReference type="Pfam" id="PF13648">
    <property type="entry name" value="Lipocalin_4"/>
    <property type="match status" value="1"/>
</dbReference>
<reference evidence="3 6" key="2">
    <citation type="submission" date="2020-08" db="EMBL/GenBank/DDBJ databases">
        <title>Genome public.</title>
        <authorList>
            <person name="Liu C."/>
            <person name="Sun Q."/>
        </authorList>
    </citation>
    <scope>NUCLEOTIDE SEQUENCE [LARGE SCALE GENOMIC DNA]</scope>
    <source>
        <strain evidence="3 6">426_9</strain>
    </source>
</reference>
<evidence type="ECO:0000313" key="4">
    <source>
        <dbReference type="EMBL" id="RDU50208.1"/>
    </source>
</evidence>
<dbReference type="Proteomes" id="UP000256321">
    <property type="component" value="Unassembled WGS sequence"/>
</dbReference>
<dbReference type="EMBL" id="JACRTI010000008">
    <property type="protein sequence ID" value="MBC8601146.1"/>
    <property type="molecule type" value="Genomic_DNA"/>
</dbReference>
<sequence length="145" mass="16165">MKKYLNLYFILACFISSFSLLSCGDDDEGNNTGDSSIVGKWQLTSVSPKEMAEDYEKCEFEGYVEFESNGTYSDHRPCGVSDIGGGKWKLSGIALTITSDILPIPLKATIELKDNTLIISQEAEYLNGNWELVPCVLKETYKRVN</sequence>
<dbReference type="AlphaFoldDB" id="A0A3D8HH01"/>
<evidence type="ECO:0000256" key="1">
    <source>
        <dbReference type="SAM" id="SignalP"/>
    </source>
</evidence>
<evidence type="ECO:0000313" key="6">
    <source>
        <dbReference type="Proteomes" id="UP000629596"/>
    </source>
</evidence>